<proteinExistence type="predicted"/>
<evidence type="ECO:0000313" key="2">
    <source>
        <dbReference type="EMBL" id="KAK9744757.1"/>
    </source>
</evidence>
<gene>
    <name evidence="2" type="ORF">QE152_g7456</name>
</gene>
<sequence>MPKVASNLQQAMEITIPSMNNQTPLSPMLSPLISPNWQYPPNPFSQSNSFMNMMQQTHQYFFNPLHNSLSSSGYQSIGQFSGSNLSLEQTGRDSYSTILSSTSTSSPISSPRNVSPSYQHRAFTDTSSDLSSVVSDLSSSSEHGKPEDVSSPPTPCDFDQKRIAGFKAMQNRPTGGGYRYPNSTWSGYGISHTTPGIALPKSDFDMNPMDNDIWKTPTPQQNTDVWQMDANRPKRTWPNWA</sequence>
<organism evidence="2 3">
    <name type="scientific">Popillia japonica</name>
    <name type="common">Japanese beetle</name>
    <dbReference type="NCBI Taxonomy" id="7064"/>
    <lineage>
        <taxon>Eukaryota</taxon>
        <taxon>Metazoa</taxon>
        <taxon>Ecdysozoa</taxon>
        <taxon>Arthropoda</taxon>
        <taxon>Hexapoda</taxon>
        <taxon>Insecta</taxon>
        <taxon>Pterygota</taxon>
        <taxon>Neoptera</taxon>
        <taxon>Endopterygota</taxon>
        <taxon>Coleoptera</taxon>
        <taxon>Polyphaga</taxon>
        <taxon>Scarabaeiformia</taxon>
        <taxon>Scarabaeidae</taxon>
        <taxon>Rutelinae</taxon>
        <taxon>Popillia</taxon>
    </lineage>
</organism>
<evidence type="ECO:0000313" key="3">
    <source>
        <dbReference type="Proteomes" id="UP001458880"/>
    </source>
</evidence>
<accession>A0AAW1MFH8</accession>
<dbReference type="AlphaFoldDB" id="A0AAW1MFH8"/>
<name>A0AAW1MFH8_POPJA</name>
<comment type="caution">
    <text evidence="2">The sequence shown here is derived from an EMBL/GenBank/DDBJ whole genome shotgun (WGS) entry which is preliminary data.</text>
</comment>
<feature type="compositionally biased region" description="Low complexity" evidence="1">
    <location>
        <begin position="97"/>
        <end position="117"/>
    </location>
</feature>
<dbReference type="Proteomes" id="UP001458880">
    <property type="component" value="Unassembled WGS sequence"/>
</dbReference>
<evidence type="ECO:0000256" key="1">
    <source>
        <dbReference type="SAM" id="MobiDB-lite"/>
    </source>
</evidence>
<feature type="compositionally biased region" description="Low complexity" evidence="1">
    <location>
        <begin position="127"/>
        <end position="141"/>
    </location>
</feature>
<reference evidence="2 3" key="1">
    <citation type="journal article" date="2024" name="BMC Genomics">
        <title>De novo assembly and annotation of Popillia japonica's genome with initial clues to its potential as an invasive pest.</title>
        <authorList>
            <person name="Cucini C."/>
            <person name="Boschi S."/>
            <person name="Funari R."/>
            <person name="Cardaioli E."/>
            <person name="Iannotti N."/>
            <person name="Marturano G."/>
            <person name="Paoli F."/>
            <person name="Bruttini M."/>
            <person name="Carapelli A."/>
            <person name="Frati F."/>
            <person name="Nardi F."/>
        </authorList>
    </citation>
    <scope>NUCLEOTIDE SEQUENCE [LARGE SCALE GENOMIC DNA]</scope>
    <source>
        <strain evidence="2">DMR45628</strain>
    </source>
</reference>
<protein>
    <submittedName>
        <fullName evidence="2">Uncharacterized protein</fullName>
    </submittedName>
</protein>
<feature type="region of interest" description="Disordered" evidence="1">
    <location>
        <begin position="97"/>
        <end position="156"/>
    </location>
</feature>
<dbReference type="EMBL" id="JASPKY010000055">
    <property type="protein sequence ID" value="KAK9744757.1"/>
    <property type="molecule type" value="Genomic_DNA"/>
</dbReference>
<keyword evidence="3" id="KW-1185">Reference proteome</keyword>